<evidence type="ECO:0000256" key="1">
    <source>
        <dbReference type="HAMAP-Rule" id="MF_01845"/>
    </source>
</evidence>
<evidence type="ECO:0000259" key="2">
    <source>
        <dbReference type="Pfam" id="PF03313"/>
    </source>
</evidence>
<comment type="similarity">
    <text evidence="1">Belongs to the UPF0597 family.</text>
</comment>
<dbReference type="AlphaFoldDB" id="A0A7M2RJ55"/>
<dbReference type="RefSeq" id="WP_193736655.1">
    <property type="nucleotide sequence ID" value="NZ_CP063304.1"/>
</dbReference>
<protein>
    <recommendedName>
        <fullName evidence="1">UPF0597 protein INP51_05140</fullName>
    </recommendedName>
</protein>
<dbReference type="KEGG" id="bliq:INP51_05140"/>
<keyword evidence="4" id="KW-1185">Reference proteome</keyword>
<dbReference type="PANTHER" id="PTHR30501:SF2">
    <property type="entry name" value="UPF0597 PROTEIN YHAM"/>
    <property type="match status" value="1"/>
</dbReference>
<dbReference type="PIRSF" id="PIRSF006054">
    <property type="entry name" value="UCP006054"/>
    <property type="match status" value="1"/>
</dbReference>
<dbReference type="Pfam" id="PF03313">
    <property type="entry name" value="SDH_alpha"/>
    <property type="match status" value="1"/>
</dbReference>
<evidence type="ECO:0000313" key="4">
    <source>
        <dbReference type="Proteomes" id="UP000593601"/>
    </source>
</evidence>
<dbReference type="PANTHER" id="PTHR30501">
    <property type="entry name" value="UPF0597 PROTEIN YHAM"/>
    <property type="match status" value="1"/>
</dbReference>
<proteinExistence type="inferred from homology"/>
<gene>
    <name evidence="3" type="ORF">INP51_05140</name>
</gene>
<sequence length="427" mass="45520">MKEELLSILVSEVKPALGCTGPTSVSYAVSVAKDAIGGKVRNVRFIVDRDTYKNSIAVGIPGISERGVVIAAALGAVCGRSKAKLEVLKDVTPQDEIDAKKLVNDGKVELKIDWDIKGVGLYIEAFVETENGTGHAIVAKTHTNVILIETNRNVLYKSQENDINDVLDESKDRINQYTVKDFYEFAREVPIEKLYFLKEAIEFNNKLSETGLKENLGKGFGNAYLRIKEGSNIYMKAKAYTAAASDARMAGENLSAMSCASSGNVGITASIPLYIVAQEQGSSEELLLRALSLSFLLTIFIKNQIGRLSAMCACAIAASIGVGAGVVVLSEGTFEEVEATIKNIVGSIGGILCDGAKLGCALKLSNAIGTAIESAYLAMEGAGIPAGDGLVCDTADETLRMLGRIAKNGMAETDKIVCKEIIQRETQ</sequence>
<dbReference type="Proteomes" id="UP000593601">
    <property type="component" value="Chromosome"/>
</dbReference>
<dbReference type="GO" id="GO:0019450">
    <property type="term" value="P:L-cysteine catabolic process to pyruvate"/>
    <property type="evidence" value="ECO:0007669"/>
    <property type="project" value="TreeGrafter"/>
</dbReference>
<organism evidence="3 4">
    <name type="scientific">Blautia liquoris</name>
    <dbReference type="NCBI Taxonomy" id="2779518"/>
    <lineage>
        <taxon>Bacteria</taxon>
        <taxon>Bacillati</taxon>
        <taxon>Bacillota</taxon>
        <taxon>Clostridia</taxon>
        <taxon>Lachnospirales</taxon>
        <taxon>Lachnospiraceae</taxon>
        <taxon>Blautia</taxon>
    </lineage>
</organism>
<dbReference type="InterPro" id="IPR005130">
    <property type="entry name" value="Ser_deHydtase-like_asu"/>
</dbReference>
<reference evidence="3 4" key="1">
    <citation type="submission" date="2020-10" db="EMBL/GenBank/DDBJ databases">
        <title>Blautia liquoris sp.nov., isolated from the mud in a fermentation cellar used for the production of Chinese strong-flavoured liquor.</title>
        <authorList>
            <person name="Lu L."/>
        </authorList>
    </citation>
    <scope>NUCLEOTIDE SEQUENCE [LARGE SCALE GENOMIC DNA]</scope>
    <source>
        <strain evidence="3 4">LZLJ-3</strain>
    </source>
</reference>
<dbReference type="GO" id="GO:0080146">
    <property type="term" value="F:L-cysteine desulfhydrase activity"/>
    <property type="evidence" value="ECO:0007669"/>
    <property type="project" value="TreeGrafter"/>
</dbReference>
<dbReference type="HAMAP" id="MF_01845">
    <property type="entry name" value="UPF0597"/>
    <property type="match status" value="1"/>
</dbReference>
<dbReference type="InterPro" id="IPR021144">
    <property type="entry name" value="UPF0597"/>
</dbReference>
<evidence type="ECO:0000313" key="3">
    <source>
        <dbReference type="EMBL" id="QOV20335.1"/>
    </source>
</evidence>
<dbReference type="EMBL" id="CP063304">
    <property type="protein sequence ID" value="QOV20335.1"/>
    <property type="molecule type" value="Genomic_DNA"/>
</dbReference>
<name>A0A7M2RJ55_9FIRM</name>
<accession>A0A7M2RJ55</accession>
<feature type="domain" description="Serine dehydratase-like alpha subunit" evidence="2">
    <location>
        <begin position="83"/>
        <end position="417"/>
    </location>
</feature>